<dbReference type="OrthoDB" id="7951104at2"/>
<organism evidence="3 4">
    <name type="scientific">Devosia ginsengisoli</name>
    <dbReference type="NCBI Taxonomy" id="400770"/>
    <lineage>
        <taxon>Bacteria</taxon>
        <taxon>Pseudomonadati</taxon>
        <taxon>Pseudomonadota</taxon>
        <taxon>Alphaproteobacteria</taxon>
        <taxon>Hyphomicrobiales</taxon>
        <taxon>Devosiaceae</taxon>
        <taxon>Devosia</taxon>
    </lineage>
</organism>
<keyword evidence="4" id="KW-1185">Reference proteome</keyword>
<reference evidence="3 4" key="1">
    <citation type="submission" date="2019-07" db="EMBL/GenBank/DDBJ databases">
        <title>Full genome sequence of Devosia sp. Gsoil 520.</title>
        <authorList>
            <person name="Im W.-T."/>
        </authorList>
    </citation>
    <scope>NUCLEOTIDE SEQUENCE [LARGE SCALE GENOMIC DNA]</scope>
    <source>
        <strain evidence="3 4">Gsoil 520</strain>
    </source>
</reference>
<feature type="transmembrane region" description="Helical" evidence="2">
    <location>
        <begin position="46"/>
        <end position="72"/>
    </location>
</feature>
<sequence>MNDVSPVEGDGEESVEGKRPEEGPAQKPPALAAPATNARPSLAWPWGLVAIGVMALAWVGIYLLWNGLVFLFSL</sequence>
<dbReference type="RefSeq" id="WP_146290774.1">
    <property type="nucleotide sequence ID" value="NZ_CP042304.1"/>
</dbReference>
<dbReference type="KEGG" id="dea:FPZ08_15105"/>
<evidence type="ECO:0000256" key="1">
    <source>
        <dbReference type="SAM" id="MobiDB-lite"/>
    </source>
</evidence>
<evidence type="ECO:0000313" key="4">
    <source>
        <dbReference type="Proteomes" id="UP000315364"/>
    </source>
</evidence>
<keyword evidence="2" id="KW-0472">Membrane</keyword>
<keyword evidence="2" id="KW-1133">Transmembrane helix</keyword>
<proteinExistence type="predicted"/>
<dbReference type="Proteomes" id="UP000315364">
    <property type="component" value="Chromosome"/>
</dbReference>
<gene>
    <name evidence="3" type="ORF">FPZ08_15105</name>
</gene>
<evidence type="ECO:0000256" key="2">
    <source>
        <dbReference type="SAM" id="Phobius"/>
    </source>
</evidence>
<feature type="region of interest" description="Disordered" evidence="1">
    <location>
        <begin position="1"/>
        <end position="34"/>
    </location>
</feature>
<name>A0A5B8LUG8_9HYPH</name>
<keyword evidence="2" id="KW-0812">Transmembrane</keyword>
<accession>A0A5B8LUG8</accession>
<dbReference type="AlphaFoldDB" id="A0A5B8LUG8"/>
<evidence type="ECO:0000313" key="3">
    <source>
        <dbReference type="EMBL" id="QDZ11958.1"/>
    </source>
</evidence>
<dbReference type="EMBL" id="CP042304">
    <property type="protein sequence ID" value="QDZ11958.1"/>
    <property type="molecule type" value="Genomic_DNA"/>
</dbReference>
<protein>
    <submittedName>
        <fullName evidence="3">Uncharacterized protein</fullName>
    </submittedName>
</protein>
<feature type="compositionally biased region" description="Basic and acidic residues" evidence="1">
    <location>
        <begin position="15"/>
        <end position="24"/>
    </location>
</feature>